<evidence type="ECO:0000313" key="2">
    <source>
        <dbReference type="Proteomes" id="UP000605676"/>
    </source>
</evidence>
<sequence>MHYTKNRISEYQSGVELLFKNSMDQELVKSIVDKYGYDEAQLSLMYNLNKELRELLGRLEVAKHQKVLVYDQKNQLFAQLKKDYMRYLKLTRIALADDAGASAALLLEGARARTNNALELQIRAFVSNLLNSKVWLEALGVYNVSVADVKKLQSDLEQLVQRNRVCLEAQGEVRSLTVYKKKLLVKLQAYVSDYVKVVRIAFEEKPKLLVSLGINVKTG</sequence>
<comment type="caution">
    <text evidence="1">The sequence shown here is derived from an EMBL/GenBank/DDBJ whole genome shotgun (WGS) entry which is preliminary data.</text>
</comment>
<keyword evidence="2" id="KW-1185">Reference proteome</keyword>
<accession>A0ABS1HFH8</accession>
<name>A0ABS1HFH8_9BACT</name>
<organism evidence="1 2">
    <name type="scientific">Carboxylicivirga marina</name>
    <dbReference type="NCBI Taxonomy" id="2800988"/>
    <lineage>
        <taxon>Bacteria</taxon>
        <taxon>Pseudomonadati</taxon>
        <taxon>Bacteroidota</taxon>
        <taxon>Bacteroidia</taxon>
        <taxon>Marinilabiliales</taxon>
        <taxon>Marinilabiliaceae</taxon>
        <taxon>Carboxylicivirga</taxon>
    </lineage>
</organism>
<dbReference type="RefSeq" id="WP_200463590.1">
    <property type="nucleotide sequence ID" value="NZ_JAENRR010000005.1"/>
</dbReference>
<proteinExistence type="predicted"/>
<evidence type="ECO:0000313" key="1">
    <source>
        <dbReference type="EMBL" id="MBK3516361.1"/>
    </source>
</evidence>
<protein>
    <submittedName>
        <fullName evidence="1">Uncharacterized protein</fullName>
    </submittedName>
</protein>
<dbReference type="EMBL" id="JAENRR010000005">
    <property type="protein sequence ID" value="MBK3516361.1"/>
    <property type="molecule type" value="Genomic_DNA"/>
</dbReference>
<reference evidence="1 2" key="1">
    <citation type="submission" date="2021-01" db="EMBL/GenBank/DDBJ databases">
        <title>Carboxyliciviraga sp.nov., isolated from coastal sediments.</title>
        <authorList>
            <person name="Lu D."/>
            <person name="Zhang T."/>
        </authorList>
    </citation>
    <scope>NUCLEOTIDE SEQUENCE [LARGE SCALE GENOMIC DNA]</scope>
    <source>
        <strain evidence="1 2">N1Y132</strain>
    </source>
</reference>
<dbReference type="Proteomes" id="UP000605676">
    <property type="component" value="Unassembled WGS sequence"/>
</dbReference>
<gene>
    <name evidence="1" type="ORF">JIV24_03345</name>
</gene>